<dbReference type="AlphaFoldDB" id="A0A6A4HK56"/>
<name>A0A6A4HK56_9AGAR</name>
<keyword evidence="3" id="KW-0863">Zinc-finger</keyword>
<dbReference type="GO" id="GO:0008270">
    <property type="term" value="F:zinc ion binding"/>
    <property type="evidence" value="ECO:0007669"/>
    <property type="project" value="UniProtKB-KW"/>
</dbReference>
<evidence type="ECO:0000256" key="2">
    <source>
        <dbReference type="ARBA" id="ARBA00022723"/>
    </source>
</evidence>
<feature type="non-terminal residue" evidence="6">
    <location>
        <position position="423"/>
    </location>
</feature>
<dbReference type="OrthoDB" id="3226942at2759"/>
<evidence type="ECO:0000256" key="4">
    <source>
        <dbReference type="ARBA" id="ARBA00022833"/>
    </source>
</evidence>
<proteinExistence type="predicted"/>
<keyword evidence="7" id="KW-1185">Reference proteome</keyword>
<sequence>MIIDGWDDRLHQSIYAMLHVAPDMYLIVLSLQDMTGERGTANNLLEVSNKSMEVMGIQDAVGTIALTTDNPAIMRSFRKLFVRQYWWILDFACFLHTANTAVGEICAFPTIKKVISAANKVVTFFDSSHYWGGQLVEEAKKINITRKLKKNCESRWYAITLLANSVREHRQALQAICVRDDARRKVNGLSAVNADVIRTVLSNESFWPRLNQLLRAVKPLVDVIGACETRKTTLADCVIQLLHCAKTLRDISTESEFDDPEFITHTKNVFNKRFNLIVTPIHVLALFLHPYYRRLAVSCPETGYSFHDLAEIAMKLSQKWRWSRLQAECLIEDLKRYNACKSPFEGGADDALAWWTDLSINCTEHPLKTMAITLASIWPQSAEVERFFGRLDGVQTPDRSNLSVDTMEKLGKIKTHLVGQVKE</sequence>
<dbReference type="InterPro" id="IPR052035">
    <property type="entry name" value="ZnF_BED_domain_contain"/>
</dbReference>
<evidence type="ECO:0000313" key="6">
    <source>
        <dbReference type="EMBL" id="KAE9397467.1"/>
    </source>
</evidence>
<reference evidence="6" key="1">
    <citation type="journal article" date="2019" name="Environ. Microbiol.">
        <title>Fungal ecological strategies reflected in gene transcription - a case study of two litter decomposers.</title>
        <authorList>
            <person name="Barbi F."/>
            <person name="Kohler A."/>
            <person name="Barry K."/>
            <person name="Baskaran P."/>
            <person name="Daum C."/>
            <person name="Fauchery L."/>
            <person name="Ihrmark K."/>
            <person name="Kuo A."/>
            <person name="LaButti K."/>
            <person name="Lipzen A."/>
            <person name="Morin E."/>
            <person name="Grigoriev I.V."/>
            <person name="Henrissat B."/>
            <person name="Lindahl B."/>
            <person name="Martin F."/>
        </authorList>
    </citation>
    <scope>NUCLEOTIDE SEQUENCE</scope>
    <source>
        <strain evidence="6">JB14</strain>
    </source>
</reference>
<dbReference type="Proteomes" id="UP000799118">
    <property type="component" value="Unassembled WGS sequence"/>
</dbReference>
<gene>
    <name evidence="6" type="ORF">BT96DRAFT_860176</name>
</gene>
<keyword evidence="5" id="KW-0539">Nucleus</keyword>
<evidence type="ECO:0008006" key="8">
    <source>
        <dbReference type="Google" id="ProtNLM"/>
    </source>
</evidence>
<dbReference type="PANTHER" id="PTHR46481:SF10">
    <property type="entry name" value="ZINC FINGER BED DOMAIN-CONTAINING PROTEIN 39"/>
    <property type="match status" value="1"/>
</dbReference>
<protein>
    <recommendedName>
        <fullName evidence="8">DUF659 domain-containing protein</fullName>
    </recommendedName>
</protein>
<dbReference type="GO" id="GO:0005634">
    <property type="term" value="C:nucleus"/>
    <property type="evidence" value="ECO:0007669"/>
    <property type="project" value="UniProtKB-SubCell"/>
</dbReference>
<evidence type="ECO:0000313" key="7">
    <source>
        <dbReference type="Proteomes" id="UP000799118"/>
    </source>
</evidence>
<dbReference type="PANTHER" id="PTHR46481">
    <property type="entry name" value="ZINC FINGER BED DOMAIN-CONTAINING PROTEIN 4"/>
    <property type="match status" value="1"/>
</dbReference>
<evidence type="ECO:0000256" key="5">
    <source>
        <dbReference type="ARBA" id="ARBA00023242"/>
    </source>
</evidence>
<keyword evidence="2" id="KW-0479">Metal-binding</keyword>
<evidence type="ECO:0000256" key="1">
    <source>
        <dbReference type="ARBA" id="ARBA00004123"/>
    </source>
</evidence>
<keyword evidence="4" id="KW-0862">Zinc</keyword>
<evidence type="ECO:0000256" key="3">
    <source>
        <dbReference type="ARBA" id="ARBA00022771"/>
    </source>
</evidence>
<dbReference type="SUPFAM" id="SSF53098">
    <property type="entry name" value="Ribonuclease H-like"/>
    <property type="match status" value="1"/>
</dbReference>
<comment type="subcellular location">
    <subcellularLocation>
        <location evidence="1">Nucleus</location>
    </subcellularLocation>
</comment>
<dbReference type="InterPro" id="IPR012337">
    <property type="entry name" value="RNaseH-like_sf"/>
</dbReference>
<dbReference type="EMBL" id="ML769497">
    <property type="protein sequence ID" value="KAE9397467.1"/>
    <property type="molecule type" value="Genomic_DNA"/>
</dbReference>
<accession>A0A6A4HK56</accession>
<organism evidence="6 7">
    <name type="scientific">Gymnopus androsaceus JB14</name>
    <dbReference type="NCBI Taxonomy" id="1447944"/>
    <lineage>
        <taxon>Eukaryota</taxon>
        <taxon>Fungi</taxon>
        <taxon>Dikarya</taxon>
        <taxon>Basidiomycota</taxon>
        <taxon>Agaricomycotina</taxon>
        <taxon>Agaricomycetes</taxon>
        <taxon>Agaricomycetidae</taxon>
        <taxon>Agaricales</taxon>
        <taxon>Marasmiineae</taxon>
        <taxon>Omphalotaceae</taxon>
        <taxon>Gymnopus</taxon>
    </lineage>
</organism>